<keyword evidence="4 6" id="KW-1133">Transmembrane helix</keyword>
<name>A0A1J4U721_9BACT</name>
<sequence length="355" mass="39825">MSPNKTSRVSFDKMRSIFFFGLIIILSLSVIYILKPFVYPIFWAGVIAIIFSPFYNRFLKFFKSNGASAFASVLSVFFLIFIPLTILSIMLVGKSIALYDDVSKTSLFQNPEQVSTWLQKTPLAPYLESIKQDWTTYATQATKWVSSVLFNSIKSITQNSISFVLTLFIMFYTLYYFFKDGQKLLDWFKKISPLGSDYEVKLYSRFTSTVRATLKSTLIIGGIQGTLSGMLFWVTGIKGAFVWGVIMVLIAIIPAVGTSIVLIPAAIIMLAFGNIWQAIVLLIGALLISVIDNFLRPPLIGKDTQMHPLLVFFSTIGGLLMFGISGFVIGPVLAALYLSVMVIYEHYYKEDLDDN</sequence>
<accession>A0A1J4U721</accession>
<evidence type="ECO:0000313" key="8">
    <source>
        <dbReference type="Proteomes" id="UP000181941"/>
    </source>
</evidence>
<feature type="transmembrane region" description="Helical" evidence="6">
    <location>
        <begin position="16"/>
        <end position="34"/>
    </location>
</feature>
<evidence type="ECO:0000313" key="7">
    <source>
        <dbReference type="EMBL" id="OIO18581.1"/>
    </source>
</evidence>
<evidence type="ECO:0000256" key="6">
    <source>
        <dbReference type="SAM" id="Phobius"/>
    </source>
</evidence>
<reference evidence="7 8" key="1">
    <citation type="journal article" date="2016" name="Environ. Microbiol.">
        <title>Genomic resolution of a cold subsurface aquifer community provides metabolic insights for novel microbes adapted to high CO concentrations.</title>
        <authorList>
            <person name="Probst A.J."/>
            <person name="Castelle C.J."/>
            <person name="Singh A."/>
            <person name="Brown C.T."/>
            <person name="Anantharaman K."/>
            <person name="Sharon I."/>
            <person name="Hug L.A."/>
            <person name="Burstein D."/>
            <person name="Emerson J.B."/>
            <person name="Thomas B.C."/>
            <person name="Banfield J.F."/>
        </authorList>
    </citation>
    <scope>NUCLEOTIDE SEQUENCE [LARGE SCALE GENOMIC DNA]</scope>
    <source>
        <strain evidence="7">CG1_02_32_51</strain>
    </source>
</reference>
<evidence type="ECO:0008006" key="9">
    <source>
        <dbReference type="Google" id="ProtNLM"/>
    </source>
</evidence>
<dbReference type="InterPro" id="IPR002549">
    <property type="entry name" value="AI-2E-like"/>
</dbReference>
<feature type="transmembrane region" description="Helical" evidence="6">
    <location>
        <begin position="240"/>
        <end position="263"/>
    </location>
</feature>
<dbReference type="Pfam" id="PF01594">
    <property type="entry name" value="AI-2E_transport"/>
    <property type="match status" value="1"/>
</dbReference>
<protein>
    <recommendedName>
        <fullName evidence="9">AI-2E family transporter</fullName>
    </recommendedName>
</protein>
<feature type="transmembrane region" description="Helical" evidence="6">
    <location>
        <begin position="70"/>
        <end position="92"/>
    </location>
</feature>
<feature type="transmembrane region" description="Helical" evidence="6">
    <location>
        <begin position="212"/>
        <end position="234"/>
    </location>
</feature>
<dbReference type="AlphaFoldDB" id="A0A1J4U721"/>
<proteinExistence type="inferred from homology"/>
<evidence type="ECO:0000256" key="2">
    <source>
        <dbReference type="ARBA" id="ARBA00009773"/>
    </source>
</evidence>
<dbReference type="PANTHER" id="PTHR21716">
    <property type="entry name" value="TRANSMEMBRANE PROTEIN"/>
    <property type="match status" value="1"/>
</dbReference>
<feature type="transmembrane region" description="Helical" evidence="6">
    <location>
        <begin position="270"/>
        <end position="291"/>
    </location>
</feature>
<dbReference type="Proteomes" id="UP000181941">
    <property type="component" value="Unassembled WGS sequence"/>
</dbReference>
<evidence type="ECO:0000256" key="1">
    <source>
        <dbReference type="ARBA" id="ARBA00004141"/>
    </source>
</evidence>
<keyword evidence="3 6" id="KW-0812">Transmembrane</keyword>
<feature type="transmembrane region" description="Helical" evidence="6">
    <location>
        <begin position="40"/>
        <end position="58"/>
    </location>
</feature>
<keyword evidence="5 6" id="KW-0472">Membrane</keyword>
<evidence type="ECO:0000256" key="4">
    <source>
        <dbReference type="ARBA" id="ARBA00022989"/>
    </source>
</evidence>
<dbReference type="PANTHER" id="PTHR21716:SF4">
    <property type="entry name" value="TRANSMEMBRANE PROTEIN 245"/>
    <property type="match status" value="1"/>
</dbReference>
<evidence type="ECO:0000256" key="5">
    <source>
        <dbReference type="ARBA" id="ARBA00023136"/>
    </source>
</evidence>
<comment type="caution">
    <text evidence="7">The sequence shown here is derived from an EMBL/GenBank/DDBJ whole genome shotgun (WGS) entry which is preliminary data.</text>
</comment>
<dbReference type="STRING" id="1805238.AUJ23_03350"/>
<comment type="subcellular location">
    <subcellularLocation>
        <location evidence="1">Membrane</location>
        <topology evidence="1">Multi-pass membrane protein</topology>
    </subcellularLocation>
</comment>
<gene>
    <name evidence="7" type="ORF">AUJ23_03350</name>
</gene>
<feature type="transmembrane region" description="Helical" evidence="6">
    <location>
        <begin position="311"/>
        <end position="338"/>
    </location>
</feature>
<comment type="similarity">
    <text evidence="2">Belongs to the autoinducer-2 exporter (AI-2E) (TC 2.A.86) family.</text>
</comment>
<evidence type="ECO:0000256" key="3">
    <source>
        <dbReference type="ARBA" id="ARBA00022692"/>
    </source>
</evidence>
<dbReference type="EMBL" id="MNVC01000038">
    <property type="protein sequence ID" value="OIO18581.1"/>
    <property type="molecule type" value="Genomic_DNA"/>
</dbReference>
<feature type="transmembrane region" description="Helical" evidence="6">
    <location>
        <begin position="160"/>
        <end position="178"/>
    </location>
</feature>
<dbReference type="GO" id="GO:0016020">
    <property type="term" value="C:membrane"/>
    <property type="evidence" value="ECO:0007669"/>
    <property type="project" value="UniProtKB-SubCell"/>
</dbReference>
<organism evidence="7 8">
    <name type="scientific">Candidatus Magasanikbacteria bacterium CG1_02_32_51</name>
    <dbReference type="NCBI Taxonomy" id="1805238"/>
    <lineage>
        <taxon>Bacteria</taxon>
        <taxon>Candidatus Magasanikiibacteriota</taxon>
    </lineage>
</organism>